<organism evidence="2 3">
    <name type="scientific">Streptomyces hokutonensis</name>
    <dbReference type="NCBI Taxonomy" id="1306990"/>
    <lineage>
        <taxon>Bacteria</taxon>
        <taxon>Bacillati</taxon>
        <taxon>Actinomycetota</taxon>
        <taxon>Actinomycetes</taxon>
        <taxon>Kitasatosporales</taxon>
        <taxon>Streptomycetaceae</taxon>
        <taxon>Streptomyces</taxon>
    </lineage>
</organism>
<proteinExistence type="predicted"/>
<comment type="caution">
    <text evidence="2">The sequence shown here is derived from an EMBL/GenBank/DDBJ whole genome shotgun (WGS) entry which is preliminary data.</text>
</comment>
<name>A0ABW6LXI1_9ACTN</name>
<sequence>MNGTTPPATRKTAAAGTTDRPFDSGTMTDAETQHRTTDNAAQARLTG</sequence>
<evidence type="ECO:0000313" key="2">
    <source>
        <dbReference type="EMBL" id="MFE9598606.1"/>
    </source>
</evidence>
<dbReference type="Proteomes" id="UP001601303">
    <property type="component" value="Unassembled WGS sequence"/>
</dbReference>
<evidence type="ECO:0000313" key="3">
    <source>
        <dbReference type="Proteomes" id="UP001601303"/>
    </source>
</evidence>
<dbReference type="RefSeq" id="WP_388104070.1">
    <property type="nucleotide sequence ID" value="NZ_JBIAHM010000002.1"/>
</dbReference>
<accession>A0ABW6LXI1</accession>
<keyword evidence="3" id="KW-1185">Reference proteome</keyword>
<gene>
    <name evidence="2" type="ORF">ACFYNQ_08470</name>
</gene>
<feature type="compositionally biased region" description="Low complexity" evidence="1">
    <location>
        <begin position="1"/>
        <end position="18"/>
    </location>
</feature>
<evidence type="ECO:0000256" key="1">
    <source>
        <dbReference type="SAM" id="MobiDB-lite"/>
    </source>
</evidence>
<reference evidence="2 3" key="1">
    <citation type="submission" date="2024-10" db="EMBL/GenBank/DDBJ databases">
        <title>The Natural Products Discovery Center: Release of the First 8490 Sequenced Strains for Exploring Actinobacteria Biosynthetic Diversity.</title>
        <authorList>
            <person name="Kalkreuter E."/>
            <person name="Kautsar S.A."/>
            <person name="Yang D."/>
            <person name="Bader C.D."/>
            <person name="Teijaro C.N."/>
            <person name="Fluegel L."/>
            <person name="Davis C.M."/>
            <person name="Simpson J.R."/>
            <person name="Lauterbach L."/>
            <person name="Steele A.D."/>
            <person name="Gui C."/>
            <person name="Meng S."/>
            <person name="Li G."/>
            <person name="Viehrig K."/>
            <person name="Ye F."/>
            <person name="Su P."/>
            <person name="Kiefer A.F."/>
            <person name="Nichols A."/>
            <person name="Cepeda A.J."/>
            <person name="Yan W."/>
            <person name="Fan B."/>
            <person name="Jiang Y."/>
            <person name="Adhikari A."/>
            <person name="Zheng C.-J."/>
            <person name="Schuster L."/>
            <person name="Cowan T.M."/>
            <person name="Smanski M.J."/>
            <person name="Chevrette M.G."/>
            <person name="De Carvalho L.P.S."/>
            <person name="Shen B."/>
        </authorList>
    </citation>
    <scope>NUCLEOTIDE SEQUENCE [LARGE SCALE GENOMIC DNA]</scope>
    <source>
        <strain evidence="2 3">NPDC006488</strain>
    </source>
</reference>
<protein>
    <submittedName>
        <fullName evidence="2">Uncharacterized protein</fullName>
    </submittedName>
</protein>
<dbReference type="EMBL" id="JBIAHM010000002">
    <property type="protein sequence ID" value="MFE9598606.1"/>
    <property type="molecule type" value="Genomic_DNA"/>
</dbReference>
<feature type="region of interest" description="Disordered" evidence="1">
    <location>
        <begin position="1"/>
        <end position="47"/>
    </location>
</feature>